<dbReference type="SUPFAM" id="SSF51344">
    <property type="entry name" value="Epsilon subunit of F1F0-ATP synthase N-terminal domain"/>
    <property type="match status" value="1"/>
</dbReference>
<keyword evidence="9" id="KW-1003">Cell membrane</keyword>
<evidence type="ECO:0000256" key="4">
    <source>
        <dbReference type="ARBA" id="ARBA00022448"/>
    </source>
</evidence>
<evidence type="ECO:0000256" key="9">
    <source>
        <dbReference type="HAMAP-Rule" id="MF_00530"/>
    </source>
</evidence>
<dbReference type="STRING" id="1561003.Ark11_0268"/>
<comment type="function">
    <text evidence="1 9">Produces ATP from ADP in the presence of a proton gradient across the membrane.</text>
</comment>
<dbReference type="Gene3D" id="2.60.15.10">
    <property type="entry name" value="F0F1 ATP synthase delta/epsilon subunit, N-terminal"/>
    <property type="match status" value="1"/>
</dbReference>
<dbReference type="RefSeq" id="WP_092342818.1">
    <property type="nucleotide sequence ID" value="NZ_FLSL01000089.1"/>
</dbReference>
<evidence type="ECO:0000313" key="13">
    <source>
        <dbReference type="Proteomes" id="UP000198651"/>
    </source>
</evidence>
<dbReference type="PANTHER" id="PTHR13822">
    <property type="entry name" value="ATP SYNTHASE DELTA/EPSILON CHAIN"/>
    <property type="match status" value="1"/>
</dbReference>
<gene>
    <name evidence="9 12" type="primary">atpC</name>
    <name evidence="12" type="ORF">Ark11_0268</name>
</gene>
<accession>A0A0S4LZX8</accession>
<dbReference type="PANTHER" id="PTHR13822:SF10">
    <property type="entry name" value="ATP SYNTHASE EPSILON CHAIN, CHLOROPLASTIC"/>
    <property type="match status" value="1"/>
</dbReference>
<dbReference type="GO" id="GO:0045259">
    <property type="term" value="C:proton-transporting ATP synthase complex"/>
    <property type="evidence" value="ECO:0007669"/>
    <property type="project" value="UniProtKB-KW"/>
</dbReference>
<dbReference type="EMBL" id="LN906597">
    <property type="protein sequence ID" value="CUT17125.1"/>
    <property type="molecule type" value="Genomic_DNA"/>
</dbReference>
<name>A0A0S4LZX8_9BURK</name>
<keyword evidence="13" id="KW-1185">Reference proteome</keyword>
<dbReference type="NCBIfam" id="TIGR01216">
    <property type="entry name" value="ATP_synt_epsi"/>
    <property type="match status" value="1"/>
</dbReference>
<evidence type="ECO:0000256" key="7">
    <source>
        <dbReference type="ARBA" id="ARBA00023196"/>
    </source>
</evidence>
<evidence type="ECO:0000259" key="11">
    <source>
        <dbReference type="Pfam" id="PF02823"/>
    </source>
</evidence>
<dbReference type="CDD" id="cd12152">
    <property type="entry name" value="F1-ATPase_delta"/>
    <property type="match status" value="1"/>
</dbReference>
<evidence type="ECO:0000256" key="10">
    <source>
        <dbReference type="RuleBase" id="RU003656"/>
    </source>
</evidence>
<dbReference type="Proteomes" id="UP000198651">
    <property type="component" value="Chromosome I"/>
</dbReference>
<dbReference type="OrthoDB" id="9791445at2"/>
<reference evidence="13" key="1">
    <citation type="submission" date="2015-11" db="EMBL/GenBank/DDBJ databases">
        <authorList>
            <person name="Seth-Smith H.M.B."/>
        </authorList>
    </citation>
    <scope>NUCLEOTIDE SEQUENCE [LARGE SCALE GENOMIC DNA]</scope>
    <source>
        <strain evidence="13">2013Ark11</strain>
    </source>
</reference>
<dbReference type="HAMAP" id="MF_00530">
    <property type="entry name" value="ATP_synth_epsil_bac"/>
    <property type="match status" value="1"/>
</dbReference>
<keyword evidence="6 9" id="KW-0472">Membrane</keyword>
<dbReference type="Pfam" id="PF02823">
    <property type="entry name" value="ATP-synt_DE_N"/>
    <property type="match status" value="1"/>
</dbReference>
<keyword evidence="9" id="KW-0375">Hydrogen ion transport</keyword>
<dbReference type="GO" id="GO:0046933">
    <property type="term" value="F:proton-transporting ATP synthase activity, rotational mechanism"/>
    <property type="evidence" value="ECO:0007669"/>
    <property type="project" value="UniProtKB-UniRule"/>
</dbReference>
<evidence type="ECO:0000256" key="8">
    <source>
        <dbReference type="ARBA" id="ARBA00023310"/>
    </source>
</evidence>
<dbReference type="AlphaFoldDB" id="A0A0S4LZX8"/>
<comment type="subunit">
    <text evidence="9 10">F-type ATPases have 2 components, CF(1) - the catalytic core - and CF(0) - the membrane proton channel. CF(1) has five subunits: alpha(3), beta(3), gamma(1), delta(1), epsilon(1). CF(0) has three main subunits: a, b and c.</text>
</comment>
<proteinExistence type="inferred from homology"/>
<evidence type="ECO:0000313" key="12">
    <source>
        <dbReference type="EMBL" id="CUT17125.1"/>
    </source>
</evidence>
<keyword evidence="4 9" id="KW-0813">Transport</keyword>
<evidence type="ECO:0000256" key="6">
    <source>
        <dbReference type="ARBA" id="ARBA00023136"/>
    </source>
</evidence>
<feature type="domain" description="ATP synthase F1 complex delta/epsilon subunit N-terminal" evidence="11">
    <location>
        <begin position="5"/>
        <end position="94"/>
    </location>
</feature>
<keyword evidence="7 9" id="KW-0139">CF(1)</keyword>
<evidence type="ECO:0000256" key="1">
    <source>
        <dbReference type="ARBA" id="ARBA00003543"/>
    </source>
</evidence>
<organism evidence="12 13">
    <name type="scientific">Candidatus Ichthyocystis hellenicum</name>
    <dbReference type="NCBI Taxonomy" id="1561003"/>
    <lineage>
        <taxon>Bacteria</taxon>
        <taxon>Pseudomonadati</taxon>
        <taxon>Pseudomonadota</taxon>
        <taxon>Betaproteobacteria</taxon>
        <taxon>Burkholderiales</taxon>
        <taxon>Candidatus Ichthyocystis</taxon>
    </lineage>
</organism>
<evidence type="ECO:0000256" key="3">
    <source>
        <dbReference type="ARBA" id="ARBA00005712"/>
    </source>
</evidence>
<dbReference type="InterPro" id="IPR001469">
    <property type="entry name" value="ATP_synth_F1_dsu/esu"/>
</dbReference>
<keyword evidence="8 9" id="KW-0066">ATP synthesis</keyword>
<dbReference type="GO" id="GO:0005524">
    <property type="term" value="F:ATP binding"/>
    <property type="evidence" value="ECO:0007669"/>
    <property type="project" value="UniProtKB-UniRule"/>
</dbReference>
<protein>
    <recommendedName>
        <fullName evidence="9">ATP synthase epsilon chain</fullName>
    </recommendedName>
    <alternativeName>
        <fullName evidence="9">ATP synthase F1 sector epsilon subunit</fullName>
    </alternativeName>
    <alternativeName>
        <fullName evidence="9">F-ATPase epsilon subunit</fullName>
    </alternativeName>
</protein>
<dbReference type="PATRIC" id="fig|1561003.3.peg.275"/>
<comment type="subcellular location">
    <subcellularLocation>
        <location evidence="9">Cell membrane</location>
        <topology evidence="9">Peripheral membrane protein</topology>
    </subcellularLocation>
    <subcellularLocation>
        <location evidence="2">Endomembrane system</location>
        <topology evidence="2">Peripheral membrane protein</topology>
    </subcellularLocation>
</comment>
<evidence type="ECO:0000256" key="5">
    <source>
        <dbReference type="ARBA" id="ARBA00023065"/>
    </source>
</evidence>
<dbReference type="InterPro" id="IPR020546">
    <property type="entry name" value="ATP_synth_F1_dsu/esu_N"/>
</dbReference>
<comment type="similarity">
    <text evidence="3 9 10">Belongs to the ATPase epsilon chain family.</text>
</comment>
<dbReference type="InterPro" id="IPR036771">
    <property type="entry name" value="ATPsynth_dsu/esu_N"/>
</dbReference>
<keyword evidence="5 9" id="KW-0406">Ion transport</keyword>
<dbReference type="GO" id="GO:0012505">
    <property type="term" value="C:endomembrane system"/>
    <property type="evidence" value="ECO:0007669"/>
    <property type="project" value="UniProtKB-SubCell"/>
</dbReference>
<sequence length="150" mass="16073">MANFFQLDLLTIKGSLFSGKACFAVFPTTSGSLGVYAGHTPLLTKVSSGVLRVYTESLSDPADSSAVHPSESIVVSGGVLEILPTSVILLADMAIRTDEIDEESVLEAQLRAKETEFTSAAAGDERARMLQEIALVEAQIAALRQFRKLR</sequence>
<evidence type="ECO:0000256" key="2">
    <source>
        <dbReference type="ARBA" id="ARBA00004184"/>
    </source>
</evidence>
<dbReference type="GO" id="GO:0005886">
    <property type="term" value="C:plasma membrane"/>
    <property type="evidence" value="ECO:0007669"/>
    <property type="project" value="UniProtKB-SubCell"/>
</dbReference>